<name>R9S526_SIMAS</name>
<dbReference type="AlphaFoldDB" id="R9S526"/>
<sequence length="620" mass="69285">MIIRKTLHLVSAFLLTASFTTHAEQVTKPHAPPKDSSSKDSSQPSDATREILDLNFNELIKAVKSRKESYYTVNGLSRSFRISESYYDNTTSTVHFVGFLDNKPSNKIRLTIPQKSIAIYGNNLDSSDQPLSGSIVDENKIITIESNENSTISNIFGDTAQQKSKSHEQERINKIGLIFDALGEHKPESYSLGKNGTLTFVPKPEKLGIDTRIETKNDATKNLNRFLSYNPIPDTMTFSLESESPNEYVFQQYYKSIKIRSAKVRIILDKNKKPKRIVSNISTNEPSSNLEFISENEARTKFYNFFLKHGKSVDLSDPRYRVEKQLRPTFNSAKPYAEYYSLYFDNSPTDKAELLTLNVRSGEVKSTDISSHLTAPRVCDYNDGKTANSTFGDTLSCGRSTSIFTPEGTCNVTPTDPRCTADKFVKAYEYTRKAALMWEDLKHPGCCDAGANQTESLHVIPNTTDVGAGNAAYRLGYVPGRNNTYQRVASILLSPTTESSKVNMGHELGHAVNASVAQDVYTIWLDGVNASTSEKLEHLTVQEVIADIHTLIFQNYDKTPPFSNPTWTLPDNRSAVTPKHYPEDMVTGDWHASSQIGSHFFYKLVTNIMALHSEGPLSCS</sequence>
<evidence type="ECO:0000256" key="2">
    <source>
        <dbReference type="SAM" id="SignalP"/>
    </source>
</evidence>
<proteinExistence type="predicted"/>
<evidence type="ECO:0000256" key="1">
    <source>
        <dbReference type="SAM" id="MobiDB-lite"/>
    </source>
</evidence>
<reference evidence="3 4" key="1">
    <citation type="journal article" date="2013" name="Genome Announc.">
        <title>Complete genome sequence of Simiduia agarivorans SA1(T), a marine bacterium able to degrade a variety of polysaccharides.</title>
        <authorList>
            <person name="Lin S.Y."/>
            <person name="Shieh W.Y."/>
            <person name="Chen J.S."/>
            <person name="Tang S.L."/>
        </authorList>
    </citation>
    <scope>NUCLEOTIDE SEQUENCE [LARGE SCALE GENOMIC DNA]</scope>
    <source>
        <strain evidence="4">DSM 21679 / JCM 13881 / BCRC 17597 / SA1</strain>
    </source>
</reference>
<gene>
    <name evidence="3" type="ordered locus">M5M_03012</name>
</gene>
<keyword evidence="4" id="KW-1185">Reference proteome</keyword>
<dbReference type="KEGG" id="saga:M5M_03012"/>
<feature type="signal peptide" evidence="2">
    <location>
        <begin position="1"/>
        <end position="23"/>
    </location>
</feature>
<dbReference type="Proteomes" id="UP000000466">
    <property type="component" value="Chromosome"/>
</dbReference>
<feature type="chain" id="PRO_5004489276" evidence="2">
    <location>
        <begin position="24"/>
        <end position="620"/>
    </location>
</feature>
<keyword evidence="2" id="KW-0732">Signal</keyword>
<dbReference type="EMBL" id="CP003746">
    <property type="protein sequence ID" value="AGN11281.1"/>
    <property type="molecule type" value="Genomic_DNA"/>
</dbReference>
<accession>R9S526</accession>
<dbReference type="SUPFAM" id="SSF55486">
    <property type="entry name" value="Metalloproteases ('zincins'), catalytic domain"/>
    <property type="match status" value="1"/>
</dbReference>
<evidence type="ECO:0000313" key="4">
    <source>
        <dbReference type="Proteomes" id="UP000000466"/>
    </source>
</evidence>
<protein>
    <submittedName>
        <fullName evidence="3">Uncharacterized protein</fullName>
    </submittedName>
</protein>
<organism evidence="3 4">
    <name type="scientific">Simiduia agarivorans (strain DSM 21679 / JCM 13881 / BCRC 17597 / SA1)</name>
    <dbReference type="NCBI Taxonomy" id="1117647"/>
    <lineage>
        <taxon>Bacteria</taxon>
        <taxon>Pseudomonadati</taxon>
        <taxon>Pseudomonadota</taxon>
        <taxon>Gammaproteobacteria</taxon>
        <taxon>Cellvibrionales</taxon>
        <taxon>Cellvibrionaceae</taxon>
        <taxon>Simiduia</taxon>
    </lineage>
</organism>
<evidence type="ECO:0000313" key="3">
    <source>
        <dbReference type="EMBL" id="AGN11281.1"/>
    </source>
</evidence>
<dbReference type="HOGENOM" id="CLU_440672_0_0_6"/>
<dbReference type="RefSeq" id="WP_016389192.1">
    <property type="nucleotide sequence ID" value="NC_018868.3"/>
</dbReference>
<feature type="region of interest" description="Disordered" evidence="1">
    <location>
        <begin position="24"/>
        <end position="47"/>
    </location>
</feature>